<dbReference type="PANTHER" id="PTHR13812">
    <property type="entry name" value="KETIMINE REDUCTASE MU-CRYSTALLIN"/>
    <property type="match status" value="1"/>
</dbReference>
<evidence type="ECO:0000313" key="2">
    <source>
        <dbReference type="Proteomes" id="UP000185770"/>
    </source>
</evidence>
<dbReference type="AlphaFoldDB" id="A0A1Q4NYW5"/>
<evidence type="ECO:0000313" key="1">
    <source>
        <dbReference type="EMBL" id="OKB66057.1"/>
    </source>
</evidence>
<dbReference type="InterPro" id="IPR023401">
    <property type="entry name" value="ODC_N"/>
</dbReference>
<dbReference type="PIRSF" id="PIRSF001439">
    <property type="entry name" value="CryM"/>
    <property type="match status" value="1"/>
</dbReference>
<dbReference type="Gene3D" id="3.30.1780.10">
    <property type="entry name" value="ornithine cyclodeaminase, domain 1"/>
    <property type="match status" value="1"/>
</dbReference>
<dbReference type="SUPFAM" id="SSF51735">
    <property type="entry name" value="NAD(P)-binding Rossmann-fold domains"/>
    <property type="match status" value="1"/>
</dbReference>
<dbReference type="Gene3D" id="3.40.50.720">
    <property type="entry name" value="NAD(P)-binding Rossmann-like Domain"/>
    <property type="match status" value="1"/>
</dbReference>
<dbReference type="NCBIfam" id="NF005296">
    <property type="entry name" value="PRK06823.1"/>
    <property type="match status" value="1"/>
</dbReference>
<dbReference type="RefSeq" id="WP_073532602.1">
    <property type="nucleotide sequence ID" value="NZ_MJAO01000013.1"/>
</dbReference>
<protein>
    <submittedName>
        <fullName evidence="1">Ornithine cyclodeaminase family protein</fullName>
    </submittedName>
</protein>
<comment type="caution">
    <text evidence="1">The sequence shown here is derived from an EMBL/GenBank/DDBJ whole genome shotgun (WGS) entry which is preliminary data.</text>
</comment>
<dbReference type="PANTHER" id="PTHR13812:SF19">
    <property type="entry name" value="KETIMINE REDUCTASE MU-CRYSTALLIN"/>
    <property type="match status" value="1"/>
</dbReference>
<proteinExistence type="predicted"/>
<dbReference type="EMBL" id="MJAO01000013">
    <property type="protein sequence ID" value="OKB66057.1"/>
    <property type="molecule type" value="Genomic_DNA"/>
</dbReference>
<dbReference type="InterPro" id="IPR003462">
    <property type="entry name" value="ODC_Mu_crystall"/>
</dbReference>
<dbReference type="InterPro" id="IPR036291">
    <property type="entry name" value="NAD(P)-bd_dom_sf"/>
</dbReference>
<accession>A0A1Q4NYW5</accession>
<dbReference type="Pfam" id="PF02423">
    <property type="entry name" value="OCD_Mu_crystall"/>
    <property type="match status" value="1"/>
</dbReference>
<organism evidence="1 2">
    <name type="scientific">Serratia marcescens</name>
    <dbReference type="NCBI Taxonomy" id="615"/>
    <lineage>
        <taxon>Bacteria</taxon>
        <taxon>Pseudomonadati</taxon>
        <taxon>Pseudomonadota</taxon>
        <taxon>Gammaproteobacteria</taxon>
        <taxon>Enterobacterales</taxon>
        <taxon>Yersiniaceae</taxon>
        <taxon>Serratia</taxon>
    </lineage>
</organism>
<dbReference type="GO" id="GO:0005737">
    <property type="term" value="C:cytoplasm"/>
    <property type="evidence" value="ECO:0007669"/>
    <property type="project" value="TreeGrafter"/>
</dbReference>
<gene>
    <name evidence="1" type="ORF">BHU62_14055</name>
</gene>
<reference evidence="1 2" key="1">
    <citation type="submission" date="2016-09" db="EMBL/GenBank/DDBJ databases">
        <title>Serratia marcescens MSU-97 and epiphytic antimycotic-producing bacteria.</title>
        <authorList>
            <person name="Matilla M.A."/>
        </authorList>
    </citation>
    <scope>NUCLEOTIDE SEQUENCE [LARGE SCALE GENOMIC DNA]</scope>
    <source>
        <strain evidence="1 2">MSU-97</strain>
    </source>
</reference>
<dbReference type="Proteomes" id="UP000185770">
    <property type="component" value="Unassembled WGS sequence"/>
</dbReference>
<dbReference type="OrthoDB" id="9809203at2"/>
<sequence>MHILNRQQILTAFDAEAVTSLLKQGFIAYSQRRVQQPPVQHFLFERAAGDCCVKSAWLEGDELFVVKVSAGFYRNAERGLASNQGLMMAFSALTGEPRALLQDEGWLTALRTALAGRIAAELCAPPVIQAIGIVGTGQQARLQLQCLKPVTHCREVWVWGRNEQTLAAYRRDTEAGGFRVRITQDAAELAAHCQLIVTTTPSREPILQAADIRPGTHITAVGADAHGKQELATDLVAGADVLLVDALAQCAEYGEIATAYRQNRLVSTPIVEVGAVLAQGGRVRSEPQQITIADLTGLAIQDLQIAKGVLAAI</sequence>
<name>A0A1Q4NYW5_SERMA</name>